<dbReference type="InterPro" id="IPR018307">
    <property type="entry name" value="ABL9/DENND6_dom"/>
</dbReference>
<evidence type="ECO:0000256" key="1">
    <source>
        <dbReference type="ARBA" id="ARBA00007159"/>
    </source>
</evidence>
<dbReference type="RefSeq" id="XP_023161898.2">
    <property type="nucleotide sequence ID" value="XM_023306130.2"/>
</dbReference>
<dbReference type="KEGG" id="dhe:111593407"/>
<dbReference type="OrthoDB" id="10265409at2759"/>
<dbReference type="InterPro" id="IPR024224">
    <property type="entry name" value="DENND6"/>
</dbReference>
<dbReference type="Proteomes" id="UP000504633">
    <property type="component" value="Unplaced"/>
</dbReference>
<gene>
    <name evidence="5" type="primary">LOC111593407</name>
</gene>
<dbReference type="GO" id="GO:0005085">
    <property type="term" value="F:guanyl-nucleotide exchange factor activity"/>
    <property type="evidence" value="ECO:0007669"/>
    <property type="project" value="InterPro"/>
</dbReference>
<accession>A0A6J1LC61</accession>
<evidence type="ECO:0000259" key="3">
    <source>
        <dbReference type="PROSITE" id="PS50211"/>
    </source>
</evidence>
<name>A0A6J1LC61_DROHY</name>
<dbReference type="GO" id="GO:0055037">
    <property type="term" value="C:recycling endosome"/>
    <property type="evidence" value="ECO:0007669"/>
    <property type="project" value="TreeGrafter"/>
</dbReference>
<feature type="domain" description="UDENN" evidence="3">
    <location>
        <begin position="43"/>
        <end position="543"/>
    </location>
</feature>
<evidence type="ECO:0000313" key="5">
    <source>
        <dbReference type="RefSeq" id="XP_023161898.2"/>
    </source>
</evidence>
<keyword evidence="4" id="KW-1185">Reference proteome</keyword>
<dbReference type="InterPro" id="IPR043153">
    <property type="entry name" value="DENN_C"/>
</dbReference>
<dbReference type="SMART" id="SM00799">
    <property type="entry name" value="DENN"/>
    <property type="match status" value="1"/>
</dbReference>
<organism evidence="4 5">
    <name type="scientific">Drosophila hydei</name>
    <name type="common">Fruit fly</name>
    <dbReference type="NCBI Taxonomy" id="7224"/>
    <lineage>
        <taxon>Eukaryota</taxon>
        <taxon>Metazoa</taxon>
        <taxon>Ecdysozoa</taxon>
        <taxon>Arthropoda</taxon>
        <taxon>Hexapoda</taxon>
        <taxon>Insecta</taxon>
        <taxon>Pterygota</taxon>
        <taxon>Neoptera</taxon>
        <taxon>Endopterygota</taxon>
        <taxon>Diptera</taxon>
        <taxon>Brachycera</taxon>
        <taxon>Muscomorpha</taxon>
        <taxon>Ephydroidea</taxon>
        <taxon>Drosophilidae</taxon>
        <taxon>Drosophila</taxon>
    </lineage>
</organism>
<dbReference type="PROSITE" id="PS50211">
    <property type="entry name" value="DENN"/>
    <property type="match status" value="1"/>
</dbReference>
<comment type="similarity">
    <text evidence="1">Belongs to the DENND6 family.</text>
</comment>
<dbReference type="InterPro" id="IPR037516">
    <property type="entry name" value="Tripartite_DENN"/>
</dbReference>
<dbReference type="InterPro" id="IPR001194">
    <property type="entry name" value="cDENN_dom"/>
</dbReference>
<evidence type="ECO:0000256" key="2">
    <source>
        <dbReference type="SAM" id="MobiDB-lite"/>
    </source>
</evidence>
<dbReference type="AlphaFoldDB" id="A0A6J1LC61"/>
<feature type="compositionally biased region" description="Basic and acidic residues" evidence="2">
    <location>
        <begin position="1"/>
        <end position="11"/>
    </location>
</feature>
<proteinExistence type="inferred from homology"/>
<dbReference type="GeneID" id="111593407"/>
<dbReference type="Pfam" id="PF09794">
    <property type="entry name" value="Avl9"/>
    <property type="match status" value="1"/>
</dbReference>
<dbReference type="PANTHER" id="PTHR13677:SF0">
    <property type="entry name" value="LD41638P"/>
    <property type="match status" value="1"/>
</dbReference>
<protein>
    <submittedName>
        <fullName evidence="5">Protein DENND6B</fullName>
    </submittedName>
</protein>
<dbReference type="OMA" id="EANLEHW"/>
<feature type="region of interest" description="Disordered" evidence="2">
    <location>
        <begin position="1"/>
        <end position="26"/>
    </location>
</feature>
<reference evidence="5" key="1">
    <citation type="submission" date="2025-08" db="UniProtKB">
        <authorList>
            <consortium name="RefSeq"/>
        </authorList>
    </citation>
    <scope>IDENTIFICATION</scope>
    <source>
        <strain evidence="5">15085-1641.00</strain>
        <tissue evidence="5">Whole body</tissue>
    </source>
</reference>
<evidence type="ECO:0000313" key="4">
    <source>
        <dbReference type="Proteomes" id="UP000504633"/>
    </source>
</evidence>
<dbReference type="Pfam" id="PF08616">
    <property type="entry name" value="SPA"/>
    <property type="match status" value="1"/>
</dbReference>
<dbReference type="PANTHER" id="PTHR13677">
    <property type="entry name" value="LD41638P"/>
    <property type="match status" value="1"/>
</dbReference>
<dbReference type="Gene3D" id="3.40.50.11500">
    <property type="match status" value="1"/>
</dbReference>
<sequence length="621" mass="70906">MNADPRQERQYTIDGRQATGDDDTTSVSNELPDDWIRLSQWVHCFCVVTFDLNLGQALEYVYPAEFMPSDQEVSNICYMAFPDSNSGCMGDTKFHMRLRAFQNMKHQTPANMQNYNLDCAPAMRYDSSHYWGFVYFRQKRDPNLPRGYFQKSLIIITRLPFFNLYYDVLAQLAPKYFEEGNELLHRACNQINKQWPTLMVGQTLKLPLLEYNYQICIPKASSSSSRKLAAAAAVAAAALTPLSTSEQPEPIPTSVKVLASVSELELFHSLSYVIDHLYTLWELVITSEPIVVVGTSPADCSHMVQALVAMIAPLEYCAEARPYFTIHDSEFKEFTHECSNRPIPAVILGVTNPFFVKLLKDWPHMLRLVDNQKNMQQELHKNTRNASAKLAQPSSHNHNILNGSLTAAGDSSVAGLHTKYKPYLKKDKLLIKKVLLGIKTKRPEHVQTALIRRHLLELTQSFMIPLERYMASLMPLQKDISPFKSAPNASSFKLDDFLATLESAGPQLTSTLKGDWKGLYRRFVRSPNFRGWYESRHRELQLTLQDLQLQALSEANLEHWAHDKQEVEIIDMILKLKQKLNLYSDKAALEGNTNTTQRQIRAQIECMKELLPSDLRNVVNL</sequence>